<dbReference type="Proteomes" id="UP000001822">
    <property type="component" value="Chromosome"/>
</dbReference>
<name>A0A6N4SX99_CYTH3</name>
<protein>
    <recommendedName>
        <fullName evidence="3">DUF4270 domain-containing protein</fullName>
    </recommendedName>
</protein>
<dbReference type="EMBL" id="CP000383">
    <property type="protein sequence ID" value="ABG61069.1"/>
    <property type="molecule type" value="Genomic_DNA"/>
</dbReference>
<dbReference type="AlphaFoldDB" id="A0A6N4SX99"/>
<dbReference type="RefSeq" id="WP_011587174.1">
    <property type="nucleotide sequence ID" value="NC_008255.1"/>
</dbReference>
<organism evidence="1 2">
    <name type="scientific">Cytophaga hutchinsonii (strain ATCC 33406 / DSM 1761 / CIP 103989 / NBRC 15051 / NCIMB 9469 / D465)</name>
    <dbReference type="NCBI Taxonomy" id="269798"/>
    <lineage>
        <taxon>Bacteria</taxon>
        <taxon>Pseudomonadati</taxon>
        <taxon>Bacteroidota</taxon>
        <taxon>Cytophagia</taxon>
        <taxon>Cytophagales</taxon>
        <taxon>Cytophagaceae</taxon>
        <taxon>Cytophaga</taxon>
    </lineage>
</organism>
<keyword evidence="2" id="KW-1185">Reference proteome</keyword>
<accession>A0A6N4SX99</accession>
<dbReference type="PROSITE" id="PS51257">
    <property type="entry name" value="PROKAR_LIPOPROTEIN"/>
    <property type="match status" value="1"/>
</dbReference>
<evidence type="ECO:0000313" key="1">
    <source>
        <dbReference type="EMBL" id="ABG61069.1"/>
    </source>
</evidence>
<evidence type="ECO:0008006" key="3">
    <source>
        <dbReference type="Google" id="ProtNLM"/>
    </source>
</evidence>
<proteinExistence type="predicted"/>
<dbReference type="KEGG" id="chu:CHU_3837"/>
<gene>
    <name evidence="1" type="ordered locus">CHU_3837</name>
</gene>
<sequence>MKRNIIIFTINWWAKRSSPAFLLTFISLISISCKKEGDFNISGKPQDSGIGIQFTDTCTLLNNTFLINDSLVSTGPPYLSFGGYNDASFTGKTLVETYCTLSLYTGNVDYSGTVVDSANLYMYYARTYGDTLSAQDFEVHQITTQLDNSIPYQTTSNFVTYNPAVAGEVSGVVARPYNFGNHSTIRIPLTNAFASTLLLQADDRGNTDFQSNFYGVMIKPKSASTGSVIVSDYSASGATRTRLTVYFKRSGKADSTVFMLSGGNPAFNRMITDRSGTPIASLIRNGDSINESITNNKCFIQAGTGVVTKVRIPYLKNLATVDGESVIINKATLIVPIDESSNIPTFRQVSAIGLLELNKDNTYKYRANGSLAFVQNNGFPQTGTTNAVTSGSTLVTDVSYSFDITSYVQSVLTGNVVTDGFIIVPLSNKSFSNRAVLNSSNASAKRMRLEIYYTKVK</sequence>
<evidence type="ECO:0000313" key="2">
    <source>
        <dbReference type="Proteomes" id="UP000001822"/>
    </source>
</evidence>
<reference evidence="1 2" key="1">
    <citation type="journal article" date="2007" name="Appl. Environ. Microbiol.">
        <title>Genome sequence of the cellulolytic gliding bacterium Cytophaga hutchinsonii.</title>
        <authorList>
            <person name="Xie G."/>
            <person name="Bruce D.C."/>
            <person name="Challacombe J.F."/>
            <person name="Chertkov O."/>
            <person name="Detter J.C."/>
            <person name="Gilna P."/>
            <person name="Han C.S."/>
            <person name="Lucas S."/>
            <person name="Misra M."/>
            <person name="Myers G.L."/>
            <person name="Richardson P."/>
            <person name="Tapia R."/>
            <person name="Thayer N."/>
            <person name="Thompson L.S."/>
            <person name="Brettin T.S."/>
            <person name="Henrissat B."/>
            <person name="Wilson D.B."/>
            <person name="McBride M.J."/>
        </authorList>
    </citation>
    <scope>NUCLEOTIDE SEQUENCE [LARGE SCALE GENOMIC DNA]</scope>
    <source>
        <strain evidence="2">ATCC 33406 / DSM 1761 / CIP 103989 / NBRC 15051 / NCIMB 9469 / D465</strain>
    </source>
</reference>